<organism evidence="11 12">
    <name type="scientific">Eremothecium sinecaudum</name>
    <dbReference type="NCBI Taxonomy" id="45286"/>
    <lineage>
        <taxon>Eukaryota</taxon>
        <taxon>Fungi</taxon>
        <taxon>Dikarya</taxon>
        <taxon>Ascomycota</taxon>
        <taxon>Saccharomycotina</taxon>
        <taxon>Saccharomycetes</taxon>
        <taxon>Saccharomycetales</taxon>
        <taxon>Saccharomycetaceae</taxon>
        <taxon>Eremothecium</taxon>
    </lineage>
</organism>
<evidence type="ECO:0000256" key="8">
    <source>
        <dbReference type="ARBA" id="ARBA00025053"/>
    </source>
</evidence>
<evidence type="ECO:0000256" key="2">
    <source>
        <dbReference type="ARBA" id="ARBA00009418"/>
    </source>
</evidence>
<keyword evidence="4 9" id="KW-0698">rRNA processing</keyword>
<evidence type="ECO:0000256" key="1">
    <source>
        <dbReference type="ARBA" id="ARBA00004604"/>
    </source>
</evidence>
<evidence type="ECO:0000313" key="12">
    <source>
        <dbReference type="Proteomes" id="UP000243052"/>
    </source>
</evidence>
<comment type="subcellular location">
    <subcellularLocation>
        <location evidence="1 9">Nucleus</location>
        <location evidence="1 9">Nucleolus</location>
    </subcellularLocation>
</comment>
<name>A0A120K0P5_9SACH</name>
<evidence type="ECO:0000256" key="6">
    <source>
        <dbReference type="ARBA" id="ARBA00023242"/>
    </source>
</evidence>
<dbReference type="GO" id="GO:0000462">
    <property type="term" value="P:maturation of SSU-rRNA from tricistronic rRNA transcript (SSU-rRNA, 5.8S rRNA, LSU-rRNA)"/>
    <property type="evidence" value="ECO:0007669"/>
    <property type="project" value="TreeGrafter"/>
</dbReference>
<keyword evidence="5" id="KW-0175">Coiled coil</keyword>
<evidence type="ECO:0000256" key="3">
    <source>
        <dbReference type="ARBA" id="ARBA00022517"/>
    </source>
</evidence>
<feature type="compositionally biased region" description="Basic and acidic residues" evidence="10">
    <location>
        <begin position="1"/>
        <end position="10"/>
    </location>
</feature>
<comment type="subunit">
    <text evidence="9">Associates with 90S and pre-40S pre-ribosomal particles.</text>
</comment>
<dbReference type="GeneID" id="28722276"/>
<dbReference type="GO" id="GO:0005730">
    <property type="term" value="C:nucleolus"/>
    <property type="evidence" value="ECO:0007669"/>
    <property type="project" value="UniProtKB-SubCell"/>
</dbReference>
<dbReference type="STRING" id="45286.A0A120K0P5"/>
<dbReference type="PANTHER" id="PTHR21738">
    <property type="entry name" value="RIBOSOMAL RNA PROCESSING PROTEIN 36 HOMOLOG"/>
    <property type="match status" value="1"/>
</dbReference>
<reference evidence="11 12" key="1">
    <citation type="submission" date="2016-01" db="EMBL/GenBank/DDBJ databases">
        <title>Genome sequence of the yeast Holleya sinecauda.</title>
        <authorList>
            <person name="Dietrich F.S."/>
        </authorList>
    </citation>
    <scope>NUCLEOTIDE SEQUENCE [LARGE SCALE GENOMIC DNA]</scope>
    <source>
        <strain evidence="11 12">ATCC 58844</strain>
    </source>
</reference>
<evidence type="ECO:0000256" key="5">
    <source>
        <dbReference type="ARBA" id="ARBA00023054"/>
    </source>
</evidence>
<dbReference type="AlphaFoldDB" id="A0A120K0P5"/>
<dbReference type="RefSeq" id="XP_017985551.1">
    <property type="nucleotide sequence ID" value="XM_018130353.1"/>
</dbReference>
<evidence type="ECO:0000256" key="7">
    <source>
        <dbReference type="ARBA" id="ARBA00023274"/>
    </source>
</evidence>
<evidence type="ECO:0000256" key="9">
    <source>
        <dbReference type="RuleBase" id="RU368027"/>
    </source>
</evidence>
<accession>A0A120K0P5</accession>
<feature type="compositionally biased region" description="Acidic residues" evidence="10">
    <location>
        <begin position="86"/>
        <end position="115"/>
    </location>
</feature>
<evidence type="ECO:0000256" key="4">
    <source>
        <dbReference type="ARBA" id="ARBA00022552"/>
    </source>
</evidence>
<feature type="compositionally biased region" description="Low complexity" evidence="10">
    <location>
        <begin position="23"/>
        <end position="35"/>
    </location>
</feature>
<dbReference type="Proteomes" id="UP000243052">
    <property type="component" value="Chromosome ii"/>
</dbReference>
<dbReference type="Pfam" id="PF06102">
    <property type="entry name" value="RRP36"/>
    <property type="match status" value="1"/>
</dbReference>
<keyword evidence="6 9" id="KW-0539">Nucleus</keyword>
<gene>
    <name evidence="11" type="ORF">AW171_hschr261</name>
</gene>
<protein>
    <recommendedName>
        <fullName evidence="9">rRNA biogenesis protein RRP36</fullName>
    </recommendedName>
</protein>
<keyword evidence="3 9" id="KW-0690">Ribosome biogenesis</keyword>
<proteinExistence type="inferred from homology"/>
<keyword evidence="12" id="KW-1185">Reference proteome</keyword>
<evidence type="ECO:0000256" key="10">
    <source>
        <dbReference type="SAM" id="MobiDB-lite"/>
    </source>
</evidence>
<comment type="function">
    <text evidence="8 9">Component of the 90S pre-ribosome involved in the maturation of rRNAs. Required for early cleavages of the pre-RNAs in the 40S ribosomal subunit maturation pathway.</text>
</comment>
<sequence length="303" mass="35353">MSFYFKDIKPGYDSAGSDDELSDVLNSNRNNNDVSSDSEDDDLSSLTFGSLKKAQDTILTEERGAASKTSSKRKPNKVKPIVEKESDPEESGDDLVESEEQEDSGSEDSEGDFFEEGSNQSGKKKTRKHAPKEQSSKKRVPKVREIPGLNYAKRENQLYTDIRFDKSMGKPENFAKVRSRYGFLDEYRQKEIDELKSMLADRKLMSKISEREKEEMEARLISSKSKLQSIQNRELETKIVKDYEQEINKNNKGKFHLKKSEKRKVVQKWKFDNMKSKQREKVMERKRKKRLGKEFRSFEFHNR</sequence>
<comment type="similarity">
    <text evidence="2 9">Belongs to the RRP36 family.</text>
</comment>
<dbReference type="GO" id="GO:0030686">
    <property type="term" value="C:90S preribosome"/>
    <property type="evidence" value="ECO:0007669"/>
    <property type="project" value="TreeGrafter"/>
</dbReference>
<dbReference type="InterPro" id="IPR009292">
    <property type="entry name" value="RRP36"/>
</dbReference>
<dbReference type="OrthoDB" id="448446at2759"/>
<keyword evidence="7 9" id="KW-0687">Ribonucleoprotein</keyword>
<dbReference type="EMBL" id="CP014242">
    <property type="protein sequence ID" value="AMD18555.1"/>
    <property type="molecule type" value="Genomic_DNA"/>
</dbReference>
<evidence type="ECO:0000313" key="11">
    <source>
        <dbReference type="EMBL" id="AMD18555.1"/>
    </source>
</evidence>
<feature type="region of interest" description="Disordered" evidence="10">
    <location>
        <begin position="1"/>
        <end position="149"/>
    </location>
</feature>
<dbReference type="PANTHER" id="PTHR21738:SF0">
    <property type="entry name" value="RIBOSOMAL RNA PROCESSING PROTEIN 36 HOMOLOG"/>
    <property type="match status" value="1"/>
</dbReference>